<proteinExistence type="inferred from homology"/>
<dbReference type="EC" id="5.99.-.-" evidence="1"/>
<feature type="binding site" evidence="1">
    <location>
        <position position="140"/>
    </location>
    <ligand>
        <name>heme b</name>
        <dbReference type="ChEBI" id="CHEBI:60344"/>
    </ligand>
</feature>
<organism evidence="4 5">
    <name type="scientific">Saccharopolyspora ipomoeae</name>
    <dbReference type="NCBI Taxonomy" id="3042027"/>
    <lineage>
        <taxon>Bacteria</taxon>
        <taxon>Bacillati</taxon>
        <taxon>Actinomycetota</taxon>
        <taxon>Actinomycetes</taxon>
        <taxon>Pseudonocardiales</taxon>
        <taxon>Pseudonocardiaceae</taxon>
        <taxon>Saccharopolyspora</taxon>
    </lineage>
</organism>
<comment type="similarity">
    <text evidence="1">Belongs to the nitrobindin family.</text>
</comment>
<dbReference type="InterPro" id="IPR012674">
    <property type="entry name" value="Calycin"/>
</dbReference>
<feature type="binding site" description="axial binding residue" evidence="1">
    <location>
        <position position="172"/>
    </location>
    <ligand>
        <name>heme b</name>
        <dbReference type="ChEBI" id="CHEBI:60344"/>
    </ligand>
    <ligandPart>
        <name>Fe</name>
        <dbReference type="ChEBI" id="CHEBI:18248"/>
    </ligandPart>
</feature>
<accession>A0ABT6PJG4</accession>
<keyword evidence="1" id="KW-0479">Metal-binding</keyword>
<evidence type="ECO:0000313" key="4">
    <source>
        <dbReference type="EMBL" id="MDI2028141.1"/>
    </source>
</evidence>
<gene>
    <name evidence="4" type="ORF">QFW96_05950</name>
</gene>
<comment type="domain">
    <text evidence="1">Forms a 10-stranded antiparallel beta-barrel structure able to accommodate a hydrophobic ligand in its interior. In fact, this fold hosts the heme group, which is located in a wide surface cleft.</text>
</comment>
<keyword evidence="5" id="KW-1185">Reference proteome</keyword>
<sequence length="184" mass="20419">MNLPEQFRQPIPADTTDLTDGPPLHEACAPLRELVGVWHGEGEVDYPTIDGPFRFGQQLTISHDGRPFLRHQARAWLLDGEGRVLRPAAWETGFWRPGAEGRLELLLTHATGLLEVFYGSAEAGTWRLETETVLGTATAKQVRAAQRRYSLDGDVLDCAESRAMVGEPMTPHVAARLRRVPITD</sequence>
<comment type="pathway">
    <text evidence="1">Nitrogen metabolism.</text>
</comment>
<feature type="binding site" evidence="1">
    <location>
        <position position="48"/>
    </location>
    <ligand>
        <name>heme b</name>
        <dbReference type="ChEBI" id="CHEBI:60344"/>
    </ligand>
</feature>
<evidence type="ECO:0000313" key="5">
    <source>
        <dbReference type="Proteomes" id="UP001237595"/>
    </source>
</evidence>
<feature type="short sequence motif" description="GXWXGXG" evidence="1">
    <location>
        <begin position="36"/>
        <end position="42"/>
    </location>
</feature>
<evidence type="ECO:0000256" key="2">
    <source>
        <dbReference type="SAM" id="MobiDB-lite"/>
    </source>
</evidence>
<comment type="caution">
    <text evidence="4">The sequence shown here is derived from an EMBL/GenBank/DDBJ whole genome shotgun (WGS) entry which is preliminary data.</text>
</comment>
<keyword evidence="1" id="KW-0408">Iron</keyword>
<dbReference type="CDD" id="cd07828">
    <property type="entry name" value="lipocalin_heme-bd-THAP4-like"/>
    <property type="match status" value="1"/>
</dbReference>
<dbReference type="Proteomes" id="UP001237595">
    <property type="component" value="Unassembled WGS sequence"/>
</dbReference>
<feature type="region of interest" description="Disordered" evidence="2">
    <location>
        <begin position="1"/>
        <end position="22"/>
    </location>
</feature>
<comment type="catalytic activity">
    <reaction evidence="1">
        <text>peroxynitrite = nitrate</text>
        <dbReference type="Rhea" id="RHEA:63116"/>
        <dbReference type="ChEBI" id="CHEBI:17632"/>
        <dbReference type="ChEBI" id="CHEBI:25941"/>
    </reaction>
</comment>
<dbReference type="InterPro" id="IPR045165">
    <property type="entry name" value="Nitrobindin"/>
</dbReference>
<dbReference type="Pfam" id="PF08768">
    <property type="entry name" value="THAP4_heme-bd"/>
    <property type="match status" value="1"/>
</dbReference>
<comment type="function">
    <text evidence="1">Heme-binding protein able to scavenge peroxynitrite and to protect free L-tyrosine against peroxynitrite-mediated nitration, by acting as a peroxynitrite isomerase that converts peroxynitrite to nitrate. Therefore, this protein likely plays a role in peroxynitrite sensing and in the detoxification of reactive nitrogen and oxygen species (RNS and ROS, respectively). Is able to bind nitric oxide (NO) in vitro, but may act as a sensor of peroxynitrite levels in vivo.</text>
</comment>
<dbReference type="SUPFAM" id="SSF50814">
    <property type="entry name" value="Lipocalins"/>
    <property type="match status" value="1"/>
</dbReference>
<dbReference type="PANTHER" id="PTHR15854">
    <property type="entry name" value="THAP4 PROTEIN"/>
    <property type="match status" value="1"/>
</dbReference>
<reference evidence="4 5" key="1">
    <citation type="submission" date="2023-04" db="EMBL/GenBank/DDBJ databases">
        <title>Draft genome sequence of Saccharopolyspora sp. TS4A08 isolated from sweet potato rhizospheric soil.</title>
        <authorList>
            <person name="Suksaard P."/>
            <person name="Duangmal K."/>
        </authorList>
    </citation>
    <scope>NUCLEOTIDE SEQUENCE [LARGE SCALE GENOMIC DNA]</scope>
    <source>
        <strain evidence="4 5">TS4A08</strain>
    </source>
</reference>
<dbReference type="HAMAP" id="MF_01297">
    <property type="entry name" value="nitrobindin"/>
    <property type="match status" value="1"/>
</dbReference>
<comment type="cofactor">
    <cofactor evidence="1">
        <name>heme b</name>
        <dbReference type="ChEBI" id="CHEBI:60344"/>
    </cofactor>
    <text evidence="1">Binds 1 heme b group per subunit, that coordinates a highly solvent-exposed Fe(III) atom.</text>
</comment>
<evidence type="ECO:0000259" key="3">
    <source>
        <dbReference type="Pfam" id="PF08768"/>
    </source>
</evidence>
<dbReference type="PANTHER" id="PTHR15854:SF4">
    <property type="entry name" value="PEROXYNITRITE ISOMERASE THAP4"/>
    <property type="match status" value="1"/>
</dbReference>
<protein>
    <recommendedName>
        <fullName evidence="1">Peroxynitrite isomerase</fullName>
        <ecNumber evidence="1">5.99.-.-</ecNumber>
    </recommendedName>
    <alternativeName>
        <fullName evidence="1">Ferric nitrobindin</fullName>
        <shortName evidence="1">Nb(III)</shortName>
    </alternativeName>
</protein>
<feature type="domain" description="THAP4-like heme-binding" evidence="3">
    <location>
        <begin position="28"/>
        <end position="179"/>
    </location>
</feature>
<name>A0ABT6PJG4_9PSEU</name>
<evidence type="ECO:0000256" key="1">
    <source>
        <dbReference type="HAMAP-Rule" id="MF_01297"/>
    </source>
</evidence>
<dbReference type="RefSeq" id="WP_281454508.1">
    <property type="nucleotide sequence ID" value="NZ_JASAOF010000002.1"/>
</dbReference>
<dbReference type="InterPro" id="IPR014878">
    <property type="entry name" value="THAP4-like_heme-bd"/>
</dbReference>
<dbReference type="EMBL" id="JASAOF010000002">
    <property type="protein sequence ID" value="MDI2028141.1"/>
    <property type="molecule type" value="Genomic_DNA"/>
</dbReference>
<keyword evidence="1" id="KW-0349">Heme</keyword>
<keyword evidence="1" id="KW-0413">Isomerase</keyword>
<dbReference type="InterPro" id="IPR022939">
    <property type="entry name" value="Nb(III)_bact/plant"/>
</dbReference>
<dbReference type="Gene3D" id="2.40.128.20">
    <property type="match status" value="1"/>
</dbReference>